<sequence>MGNTYSLMFPPKPQFTEENLDPQDGRVFIVTGGYSGIGFELCRMLYQAGGSVYIAGRSEEKGEQAIAQLKQHCPGSSGSLSFLKISLDDLKSIKSAAEEFTAKESRLDVLFNNAGVSMPPPGLVSAQGYELSLATNAIGPWYFTQLLVPVLTQTAKNQPPASVRVVWTASIVTDVALPKGGVDMKARVGTTTSTPLLDQVEWMCDF</sequence>
<proteinExistence type="inferred from homology"/>
<evidence type="ECO:0000313" key="4">
    <source>
        <dbReference type="EMBL" id="KPA41290.1"/>
    </source>
</evidence>
<dbReference type="PRINTS" id="PR00081">
    <property type="entry name" value="GDHRDH"/>
</dbReference>
<dbReference type="OrthoDB" id="191139at2759"/>
<keyword evidence="5" id="KW-1185">Reference proteome</keyword>
<dbReference type="SUPFAM" id="SSF51735">
    <property type="entry name" value="NAD(P)-binding Rossmann-fold domains"/>
    <property type="match status" value="1"/>
</dbReference>
<dbReference type="InterPro" id="IPR002347">
    <property type="entry name" value="SDR_fam"/>
</dbReference>
<gene>
    <name evidence="4" type="ORF">FLAG1_05850</name>
</gene>
<comment type="caution">
    <text evidence="4">The sequence shown here is derived from an EMBL/GenBank/DDBJ whole genome shotgun (WGS) entry which is preliminary data.</text>
</comment>
<dbReference type="PANTHER" id="PTHR24320:SF236">
    <property type="entry name" value="SHORT-CHAIN DEHYDROGENASE-RELATED"/>
    <property type="match status" value="1"/>
</dbReference>
<protein>
    <submittedName>
        <fullName evidence="4">Short-chain dehydrogenase</fullName>
    </submittedName>
</protein>
<name>A0A0M9EWW9_FUSLA</name>
<evidence type="ECO:0000256" key="1">
    <source>
        <dbReference type="ARBA" id="ARBA00006484"/>
    </source>
</evidence>
<dbReference type="Pfam" id="PF00106">
    <property type="entry name" value="adh_short"/>
    <property type="match status" value="1"/>
</dbReference>
<keyword evidence="3" id="KW-0560">Oxidoreductase</keyword>
<dbReference type="GO" id="GO:0016491">
    <property type="term" value="F:oxidoreductase activity"/>
    <property type="evidence" value="ECO:0007669"/>
    <property type="project" value="UniProtKB-KW"/>
</dbReference>
<dbReference type="Gene3D" id="3.40.50.720">
    <property type="entry name" value="NAD(P)-binding Rossmann-like Domain"/>
    <property type="match status" value="1"/>
</dbReference>
<dbReference type="Proteomes" id="UP000037904">
    <property type="component" value="Unassembled WGS sequence"/>
</dbReference>
<evidence type="ECO:0000256" key="2">
    <source>
        <dbReference type="ARBA" id="ARBA00022857"/>
    </source>
</evidence>
<evidence type="ECO:0000313" key="5">
    <source>
        <dbReference type="Proteomes" id="UP000037904"/>
    </source>
</evidence>
<comment type="similarity">
    <text evidence="1">Belongs to the short-chain dehydrogenases/reductases (SDR) family.</text>
</comment>
<organism evidence="4 5">
    <name type="scientific">Fusarium langsethiae</name>
    <dbReference type="NCBI Taxonomy" id="179993"/>
    <lineage>
        <taxon>Eukaryota</taxon>
        <taxon>Fungi</taxon>
        <taxon>Dikarya</taxon>
        <taxon>Ascomycota</taxon>
        <taxon>Pezizomycotina</taxon>
        <taxon>Sordariomycetes</taxon>
        <taxon>Hypocreomycetidae</taxon>
        <taxon>Hypocreales</taxon>
        <taxon>Nectriaceae</taxon>
        <taxon>Fusarium</taxon>
    </lineage>
</organism>
<dbReference type="EMBL" id="JXCE01000102">
    <property type="protein sequence ID" value="KPA41290.1"/>
    <property type="molecule type" value="Genomic_DNA"/>
</dbReference>
<dbReference type="InterPro" id="IPR036291">
    <property type="entry name" value="NAD(P)-bd_dom_sf"/>
</dbReference>
<keyword evidence="2" id="KW-0521">NADP</keyword>
<reference evidence="4 5" key="1">
    <citation type="submission" date="2015-04" db="EMBL/GenBank/DDBJ databases">
        <title>The draft genome sequence of Fusarium langsethiae, a T-2/HT-2 mycotoxin producer.</title>
        <authorList>
            <person name="Lysoe E."/>
            <person name="Divon H.H."/>
            <person name="Terzi V."/>
            <person name="Orru L."/>
            <person name="Lamontanara A."/>
            <person name="Kolseth A.-K."/>
            <person name="Frandsen R.J."/>
            <person name="Nielsen K."/>
            <person name="Thrane U."/>
        </authorList>
    </citation>
    <scope>NUCLEOTIDE SEQUENCE [LARGE SCALE GENOMIC DNA]</scope>
    <source>
        <strain evidence="4 5">Fl201059</strain>
    </source>
</reference>
<accession>A0A0M9EWW9</accession>
<evidence type="ECO:0000256" key="3">
    <source>
        <dbReference type="ARBA" id="ARBA00023002"/>
    </source>
</evidence>
<dbReference type="AlphaFoldDB" id="A0A0M9EWW9"/>
<dbReference type="PANTHER" id="PTHR24320">
    <property type="entry name" value="RETINOL DEHYDROGENASE"/>
    <property type="match status" value="1"/>
</dbReference>